<feature type="transmembrane region" description="Helical" evidence="12">
    <location>
        <begin position="492"/>
        <end position="517"/>
    </location>
</feature>
<feature type="transmembrane region" description="Helical" evidence="12">
    <location>
        <begin position="716"/>
        <end position="735"/>
    </location>
</feature>
<dbReference type="InterPro" id="IPR003593">
    <property type="entry name" value="AAA+_ATPase"/>
</dbReference>
<accession>Q5K782</accession>
<evidence type="ECO:0000256" key="12">
    <source>
        <dbReference type="SAM" id="Phobius"/>
    </source>
</evidence>
<organism evidence="14 15">
    <name type="scientific">Cryptococcus deneoformans (strain JEC21 / ATCC MYA-565)</name>
    <name type="common">Cryptococcus neoformans var. neoformans serotype D</name>
    <dbReference type="NCBI Taxonomy" id="214684"/>
    <lineage>
        <taxon>Eukaryota</taxon>
        <taxon>Fungi</taxon>
        <taxon>Dikarya</taxon>
        <taxon>Basidiomycota</taxon>
        <taxon>Agaricomycotina</taxon>
        <taxon>Tremellomycetes</taxon>
        <taxon>Tremellales</taxon>
        <taxon>Cryptococcaceae</taxon>
        <taxon>Cryptococcus</taxon>
        <taxon>Cryptococcus neoformans species complex</taxon>
    </lineage>
</organism>
<dbReference type="FunFam" id="3.40.50.300:FF:000054">
    <property type="entry name" value="ABC multidrug transporter atrF"/>
    <property type="match status" value="1"/>
</dbReference>
<dbReference type="InterPro" id="IPR027417">
    <property type="entry name" value="P-loop_NTPase"/>
</dbReference>
<dbReference type="InterPro" id="IPR034001">
    <property type="entry name" value="ABCG_PDR_1"/>
</dbReference>
<feature type="transmembrane region" description="Helical" evidence="12">
    <location>
        <begin position="603"/>
        <end position="623"/>
    </location>
</feature>
<evidence type="ECO:0000256" key="1">
    <source>
        <dbReference type="ARBA" id="ARBA00004141"/>
    </source>
</evidence>
<name>Q5K782_CRYD1</name>
<evidence type="ECO:0000256" key="11">
    <source>
        <dbReference type="SAM" id="MobiDB-lite"/>
    </source>
</evidence>
<evidence type="ECO:0000256" key="9">
    <source>
        <dbReference type="ARBA" id="ARBA00051750"/>
    </source>
</evidence>
<sequence>MTYHNDDPEATAVQSPASSSSPSLLTGEETNSANVLNKDRTEDAPMSHGKIFDQPGSIPLPNAGYHSLGVVWEDVTVYGAGGGKKYVESFEVSIFKLWDVYSFAKKLFRITTGPTRPLIRNFSGVAEEGEVLLVLGRPGAGCSTLMRALANVHEPFVKIEGDVSYSTIPAHEAKEYYDGEIIFNSEEDEHQPLLTVEETIKAALLLKEPHKKEDKEKRSEYLESLFGRILDTFGMPHTRNTKVGNQFVRGVSGGERKRVSLAEVLTTNAAVTCWDNPIRGLDSAVALHFYKVLRELSKSLGMVNIISTYQTAQDAWDCVDRVVVIYEGRQIFSGRASRAQAYFENMGWYKKPRQTTPDFLTAVTSPNERKVRDGFKGQIPETPEEFEQYFLESQEYKDLQQDIQRYKERHAQSSNADEFQTAVKNSKHPGAGKSTSYRVNFAQQVAILCKRQLQLTRSDMTSLVYRIGSNVLQAVLVGAVCYKPPNNSAGSFATAGALFFCILYYTIFALGEVPATVNSRPLLKKHRALGFYHPAAHTLAQIVCDIPVYVFQTLLFSAIFYFMVGLTAGAKYFFTFWFVIFTMYEAISVMYRMIGSWTPNMSVAIRYGCLALSVVLTSSGFVLPPPRQLRWISWLRRATPCSWAFEALLANEFRARILTCSSTDLIPSGPGYDDIRYQVCSINGAQPGSLNVAGMDYVNFVYGFQVSHIWRNVGILWAYFVVYVIMIVIGSSLLIRESPDSSQKVYKRGGKAAIMDPKEKAEEGKTAMEKVQGPKGSGGEVPVYTFEDVYYTVQVAGKDKPLLNGISGYVKGGSLTALMGASGAGKTTLLDAISLRKTTGKMEGKMTIDGKPLDTSFSRQTGFAMQADIHEPMSTVRECLQFSALLRQSNDRTREERLEFAENIIKLLELEDIADALIGAPGEDGLGVEERKRVTIGVELAADPEFLLFLDEPTSGLDSQASYEIVRFLKRIAASGLAVLCTIHQPSGDLFEMFDSVVLLAPGGHTVYVGETGENAETVVKYFGDRGAYCPPEANPAEFILGTVAPVGGTDTDWPTLWKQSDEATEVRRRINEYTLRNNSGNMDSEKPVIEVQPKSGSDAYASSFMTMTRELVIRNFRAQWRDGSFWTTQTVILIYFGLYVGFFYYKLDHTPNNMTPATLSLLVAVQALPGIAMDIGMNYLAKMDMFLARERLGIYSWQALVTSLLIVSLPVLFVGWNLLFFCFYWTVGLIGTRVDGVLAWLCFMTCSVLNAGFGVLLGAVSPNRLSLPYILSLVWNLLNVLSWALVFYSGLPSPFHYFFSWLSPLRYLYSALMTAALGNLKLECIEEDLITFYPPSGQTCYEYAANYLATTSGYLVDDNSTTSCQYCASSTGYDYVQQMGYSHGTKWRDWAITIIWCFSNIFFCFLFTWAVKIRPLYKKN</sequence>
<feature type="transmembrane region" description="Helical" evidence="12">
    <location>
        <begin position="1125"/>
        <end position="1146"/>
    </location>
</feature>
<dbReference type="InterPro" id="IPR017871">
    <property type="entry name" value="ABC_transporter-like_CS"/>
</dbReference>
<evidence type="ECO:0000256" key="7">
    <source>
        <dbReference type="ARBA" id="ARBA00022989"/>
    </source>
</evidence>
<keyword evidence="6" id="KW-0067">ATP-binding</keyword>
<dbReference type="Pfam" id="PF19055">
    <property type="entry name" value="ABC2_membrane_7"/>
    <property type="match status" value="1"/>
</dbReference>
<dbReference type="InterPro" id="IPR043926">
    <property type="entry name" value="ABCG_dom"/>
</dbReference>
<comment type="subcellular location">
    <subcellularLocation>
        <location evidence="1">Membrane</location>
        <topology evidence="1">Multi-pass membrane protein</topology>
    </subcellularLocation>
</comment>
<evidence type="ECO:0000256" key="4">
    <source>
        <dbReference type="ARBA" id="ARBA00022692"/>
    </source>
</evidence>
<feature type="transmembrane region" description="Helical" evidence="12">
    <location>
        <begin position="1201"/>
        <end position="1227"/>
    </location>
</feature>
<dbReference type="InterPro" id="IPR034003">
    <property type="entry name" value="ABCG_PDR_2"/>
</dbReference>
<dbReference type="PaxDb" id="214684-Q5K782"/>
<dbReference type="InterPro" id="IPR003439">
    <property type="entry name" value="ABC_transporter-like_ATP-bd"/>
</dbReference>
<keyword evidence="15" id="KW-1185">Reference proteome</keyword>
<dbReference type="OMA" id="FRRDIPY"/>
<reference evidence="14 15" key="1">
    <citation type="journal article" date="2005" name="Science">
        <title>The genome of the basidiomycetous yeast and human pathogen Cryptococcus neoformans.</title>
        <authorList>
            <person name="Loftus B.J."/>
            <person name="Fung E."/>
            <person name="Roncaglia P."/>
            <person name="Rowley D."/>
            <person name="Amedeo P."/>
            <person name="Bruno D."/>
            <person name="Vamathevan J."/>
            <person name="Miranda M."/>
            <person name="Anderson I.J."/>
            <person name="Fraser J.A."/>
            <person name="Allen J.E."/>
            <person name="Bosdet I.E."/>
            <person name="Brent M.R."/>
            <person name="Chiu R."/>
            <person name="Doering T.L."/>
            <person name="Donlin M.J."/>
            <person name="D'Souza C.A."/>
            <person name="Fox D.S."/>
            <person name="Grinberg V."/>
            <person name="Fu J."/>
            <person name="Fukushima M."/>
            <person name="Haas B.J."/>
            <person name="Huang J.C."/>
            <person name="Janbon G."/>
            <person name="Jones S.J."/>
            <person name="Koo H.L."/>
            <person name="Krzywinski M.I."/>
            <person name="Kwon-Chung J.K."/>
            <person name="Lengeler K.B."/>
            <person name="Maiti R."/>
            <person name="Marra M.A."/>
            <person name="Marra R.E."/>
            <person name="Mathewson C.A."/>
            <person name="Mitchell T.G."/>
            <person name="Pertea M."/>
            <person name="Riggs F.R."/>
            <person name="Salzberg S.L."/>
            <person name="Schein J.E."/>
            <person name="Shvartsbeyn A."/>
            <person name="Shin H."/>
            <person name="Shumway M."/>
            <person name="Specht C.A."/>
            <person name="Suh B.B."/>
            <person name="Tenney A."/>
            <person name="Utterback T.R."/>
            <person name="Wickes B.L."/>
            <person name="Wortman J.R."/>
            <person name="Wye N.H."/>
            <person name="Kronstad J.W."/>
            <person name="Lodge J.K."/>
            <person name="Heitman J."/>
            <person name="Davis R.W."/>
            <person name="Fraser C.M."/>
            <person name="Hyman R.W."/>
        </authorList>
    </citation>
    <scope>NUCLEOTIDE SEQUENCE [LARGE SCALE GENOMIC DNA]</scope>
    <source>
        <strain evidence="15">JEC21 / ATCC MYA-565</strain>
    </source>
</reference>
<feature type="transmembrane region" description="Helical" evidence="12">
    <location>
        <begin position="570"/>
        <end position="591"/>
    </location>
</feature>
<dbReference type="GO" id="GO:0005524">
    <property type="term" value="F:ATP binding"/>
    <property type="evidence" value="ECO:0007669"/>
    <property type="project" value="UniProtKB-KW"/>
</dbReference>
<evidence type="ECO:0000313" key="15">
    <source>
        <dbReference type="Proteomes" id="UP000002149"/>
    </source>
</evidence>
<feature type="transmembrane region" description="Helical" evidence="12">
    <location>
        <begin position="1158"/>
        <end position="1181"/>
    </location>
</feature>
<evidence type="ECO:0000256" key="10">
    <source>
        <dbReference type="SAM" id="Coils"/>
    </source>
</evidence>
<dbReference type="CDD" id="cd03232">
    <property type="entry name" value="ABCG_PDR_domain2"/>
    <property type="match status" value="1"/>
</dbReference>
<dbReference type="InterPro" id="IPR013525">
    <property type="entry name" value="ABC2_TM"/>
</dbReference>
<dbReference type="SUPFAM" id="SSF52540">
    <property type="entry name" value="P-loop containing nucleoside triphosphate hydrolases"/>
    <property type="match status" value="2"/>
</dbReference>
<feature type="transmembrane region" description="Helical" evidence="12">
    <location>
        <begin position="1268"/>
        <end position="1292"/>
    </location>
</feature>
<feature type="domain" description="ABC transporter" evidence="13">
    <location>
        <begin position="95"/>
        <end position="352"/>
    </location>
</feature>
<comment type="catalytic activity">
    <reaction evidence="9">
        <text>itraconazole(in) + ATP + H2O = itraconazole(out) + ADP + phosphate + H(+)</text>
        <dbReference type="Rhea" id="RHEA:33503"/>
        <dbReference type="ChEBI" id="CHEBI:6076"/>
        <dbReference type="ChEBI" id="CHEBI:15377"/>
        <dbReference type="ChEBI" id="CHEBI:15378"/>
        <dbReference type="ChEBI" id="CHEBI:30616"/>
        <dbReference type="ChEBI" id="CHEBI:43474"/>
        <dbReference type="ChEBI" id="CHEBI:456216"/>
    </reaction>
    <physiologicalReaction direction="left-to-right" evidence="9">
        <dbReference type="Rhea" id="RHEA:33504"/>
    </physiologicalReaction>
</comment>
<evidence type="ECO:0000256" key="2">
    <source>
        <dbReference type="ARBA" id="ARBA00006012"/>
    </source>
</evidence>
<dbReference type="OrthoDB" id="245989at2759"/>
<dbReference type="PROSITE" id="PS50893">
    <property type="entry name" value="ABC_TRANSPORTER_2"/>
    <property type="match status" value="2"/>
</dbReference>
<dbReference type="HOGENOM" id="CLU_000604_35_0_1"/>
<keyword evidence="10" id="KW-0175">Coiled coil</keyword>
<protein>
    <submittedName>
        <fullName evidence="14">ABC transporter PMR5, putative</fullName>
    </submittedName>
</protein>
<dbReference type="PROSITE" id="PS00211">
    <property type="entry name" value="ABC_TRANSPORTER_1"/>
    <property type="match status" value="1"/>
</dbReference>
<dbReference type="Pfam" id="PF06422">
    <property type="entry name" value="PDR_CDR"/>
    <property type="match status" value="1"/>
</dbReference>
<dbReference type="GO" id="GO:0016887">
    <property type="term" value="F:ATP hydrolysis activity"/>
    <property type="evidence" value="ECO:0007669"/>
    <property type="project" value="InterPro"/>
</dbReference>
<dbReference type="RefSeq" id="XP_568616.1">
    <property type="nucleotide sequence ID" value="XM_568616.2"/>
</dbReference>
<evidence type="ECO:0000256" key="8">
    <source>
        <dbReference type="ARBA" id="ARBA00023136"/>
    </source>
</evidence>
<gene>
    <name evidence="14" type="ordered locus">CNN00770</name>
</gene>
<dbReference type="GO" id="GO:0016020">
    <property type="term" value="C:membrane"/>
    <property type="evidence" value="ECO:0007669"/>
    <property type="project" value="UniProtKB-SubCell"/>
</dbReference>
<feature type="domain" description="ABC transporter" evidence="13">
    <location>
        <begin position="784"/>
        <end position="1028"/>
    </location>
</feature>
<comment type="similarity">
    <text evidence="2">Belongs to the ABC transporter superfamily. ABCG family. PDR (TC 3.A.1.205) subfamily.</text>
</comment>
<dbReference type="InterPro" id="IPR010929">
    <property type="entry name" value="PDR_CDR_ABC"/>
</dbReference>
<feature type="transmembrane region" description="Helical" evidence="12">
    <location>
        <begin position="1239"/>
        <end position="1261"/>
    </location>
</feature>
<feature type="coiled-coil region" evidence="10">
    <location>
        <begin position="389"/>
        <end position="416"/>
    </location>
</feature>
<dbReference type="PANTHER" id="PTHR19241">
    <property type="entry name" value="ATP-BINDING CASSETTE TRANSPORTER"/>
    <property type="match status" value="1"/>
</dbReference>
<dbReference type="eggNOG" id="KOG0065">
    <property type="taxonomic scope" value="Eukaryota"/>
</dbReference>
<dbReference type="STRING" id="214684.Q5K782"/>
<dbReference type="CDD" id="cd03233">
    <property type="entry name" value="ABCG_PDR_domain1"/>
    <property type="match status" value="1"/>
</dbReference>
<dbReference type="VEuPathDB" id="FungiDB:CNN00770"/>
<evidence type="ECO:0000256" key="5">
    <source>
        <dbReference type="ARBA" id="ARBA00022741"/>
    </source>
</evidence>
<dbReference type="EMBL" id="AE017356">
    <property type="protein sequence ID" value="AAW47099.1"/>
    <property type="molecule type" value="Genomic_DNA"/>
</dbReference>
<dbReference type="KEGG" id="cne:CNN00770"/>
<keyword evidence="3" id="KW-0813">Transport</keyword>
<dbReference type="Proteomes" id="UP000002149">
    <property type="component" value="Chromosome 14"/>
</dbReference>
<keyword evidence="8 12" id="KW-0472">Membrane</keyword>
<evidence type="ECO:0000313" key="14">
    <source>
        <dbReference type="EMBL" id="AAW47099.1"/>
    </source>
</evidence>
<dbReference type="Pfam" id="PF00005">
    <property type="entry name" value="ABC_tran"/>
    <property type="match status" value="2"/>
</dbReference>
<dbReference type="InParanoid" id="Q5K782"/>
<proteinExistence type="inferred from homology"/>
<dbReference type="FunFam" id="3.40.50.300:FF:002418">
    <property type="entry name" value="ABC transporter PMR5, putative"/>
    <property type="match status" value="1"/>
</dbReference>
<dbReference type="Gene3D" id="3.40.50.300">
    <property type="entry name" value="P-loop containing nucleotide triphosphate hydrolases"/>
    <property type="match status" value="2"/>
</dbReference>
<evidence type="ECO:0000259" key="13">
    <source>
        <dbReference type="PROSITE" id="PS50893"/>
    </source>
</evidence>
<dbReference type="GO" id="GO:0140359">
    <property type="term" value="F:ABC-type transporter activity"/>
    <property type="evidence" value="ECO:0007669"/>
    <property type="project" value="InterPro"/>
</dbReference>
<dbReference type="GeneID" id="3255318"/>
<keyword evidence="7 12" id="KW-1133">Transmembrane helix</keyword>
<evidence type="ECO:0000256" key="3">
    <source>
        <dbReference type="ARBA" id="ARBA00022448"/>
    </source>
</evidence>
<evidence type="ECO:0000256" key="6">
    <source>
        <dbReference type="ARBA" id="ARBA00022840"/>
    </source>
</evidence>
<feature type="transmembrane region" description="Helical" evidence="12">
    <location>
        <begin position="1391"/>
        <end position="1412"/>
    </location>
</feature>
<keyword evidence="5" id="KW-0547">Nucleotide-binding</keyword>
<dbReference type="SMART" id="SM00382">
    <property type="entry name" value="AAA"/>
    <property type="match status" value="2"/>
</dbReference>
<dbReference type="Pfam" id="PF01061">
    <property type="entry name" value="ABC2_membrane"/>
    <property type="match status" value="2"/>
</dbReference>
<feature type="region of interest" description="Disordered" evidence="11">
    <location>
        <begin position="1"/>
        <end position="53"/>
    </location>
</feature>
<keyword evidence="4 12" id="KW-0812">Transmembrane</keyword>